<dbReference type="Proteomes" id="UP001229421">
    <property type="component" value="Unassembled WGS sequence"/>
</dbReference>
<proteinExistence type="predicted"/>
<reference evidence="1" key="1">
    <citation type="journal article" date="2023" name="bioRxiv">
        <title>Improved chromosome-level genome assembly for marigold (Tagetes erecta).</title>
        <authorList>
            <person name="Jiang F."/>
            <person name="Yuan L."/>
            <person name="Wang S."/>
            <person name="Wang H."/>
            <person name="Xu D."/>
            <person name="Wang A."/>
            <person name="Fan W."/>
        </authorList>
    </citation>
    <scope>NUCLEOTIDE SEQUENCE</scope>
    <source>
        <strain evidence="1">WSJ</strain>
        <tissue evidence="1">Leaf</tissue>
    </source>
</reference>
<evidence type="ECO:0000313" key="1">
    <source>
        <dbReference type="EMBL" id="KAK1430043.1"/>
    </source>
</evidence>
<dbReference type="EMBL" id="JAUHHV010000003">
    <property type="protein sequence ID" value="KAK1430043.1"/>
    <property type="molecule type" value="Genomic_DNA"/>
</dbReference>
<dbReference type="AlphaFoldDB" id="A0AAD8KZ18"/>
<gene>
    <name evidence="1" type="ORF">QVD17_12515</name>
</gene>
<name>A0AAD8KZ18_TARER</name>
<comment type="caution">
    <text evidence="1">The sequence shown here is derived from an EMBL/GenBank/DDBJ whole genome shotgun (WGS) entry which is preliminary data.</text>
</comment>
<protein>
    <submittedName>
        <fullName evidence="1">Uncharacterized protein</fullName>
    </submittedName>
</protein>
<keyword evidence="2" id="KW-1185">Reference proteome</keyword>
<sequence>MSKLDRVLVSMEFMSYWPNGTFSALDRGLSDHCPILLECDNVDFGPQPFRFFNSWLKHPQLYETVSQAIQNFDKPNLPPDKTLALKLKSIKVAIKAWRALEIDKEHGELNLWQSQIRCLELKAESGQLSVEEVQMHGDLNYKITLHHQRKTMDLKQKAKARWAVDGDENSTYFHGLFKAHSSTNRINGISKNGTWISSPSEIKQEAFNYFMSKFQELNQQKPPFTVPGIARLSD</sequence>
<dbReference type="PANTHER" id="PTHR33710:SF64">
    <property type="entry name" value="ENDONUCLEASE_EXONUCLEASE_PHOSPHATASE DOMAIN-CONTAINING PROTEIN"/>
    <property type="match status" value="1"/>
</dbReference>
<evidence type="ECO:0000313" key="2">
    <source>
        <dbReference type="Proteomes" id="UP001229421"/>
    </source>
</evidence>
<dbReference type="PANTHER" id="PTHR33710">
    <property type="entry name" value="BNAC02G09200D PROTEIN"/>
    <property type="match status" value="1"/>
</dbReference>
<organism evidence="1 2">
    <name type="scientific">Tagetes erecta</name>
    <name type="common">African marigold</name>
    <dbReference type="NCBI Taxonomy" id="13708"/>
    <lineage>
        <taxon>Eukaryota</taxon>
        <taxon>Viridiplantae</taxon>
        <taxon>Streptophyta</taxon>
        <taxon>Embryophyta</taxon>
        <taxon>Tracheophyta</taxon>
        <taxon>Spermatophyta</taxon>
        <taxon>Magnoliopsida</taxon>
        <taxon>eudicotyledons</taxon>
        <taxon>Gunneridae</taxon>
        <taxon>Pentapetalae</taxon>
        <taxon>asterids</taxon>
        <taxon>campanulids</taxon>
        <taxon>Asterales</taxon>
        <taxon>Asteraceae</taxon>
        <taxon>Asteroideae</taxon>
        <taxon>Heliantheae alliance</taxon>
        <taxon>Tageteae</taxon>
        <taxon>Tagetes</taxon>
    </lineage>
</organism>
<accession>A0AAD8KZ18</accession>